<reference evidence="2" key="2">
    <citation type="submission" date="2018-09" db="EMBL/GenBank/DDBJ databases">
        <title>Genomic sequence analysis of Gallid alphaherpesvirus 3 strain 301B/1.</title>
        <authorList>
            <person name="Kim T."/>
            <person name="Volkening J.D."/>
            <person name="Spatz S.J."/>
        </authorList>
    </citation>
    <scope>NUCLEOTIDE SEQUENCE</scope>
    <source>
        <strain evidence="2">301B/1</strain>
    </source>
</reference>
<dbReference type="EMBL" id="MH939248">
    <property type="protein sequence ID" value="QEY02327.1"/>
    <property type="molecule type" value="Genomic_DNA"/>
</dbReference>
<dbReference type="KEGG" id="vg:80532821"/>
<evidence type="ECO:0000313" key="3">
    <source>
        <dbReference type="Proteomes" id="UP000095860"/>
    </source>
</evidence>
<keyword evidence="3" id="KW-1185">Reference proteome</keyword>
<dbReference type="RefSeq" id="YP_010795661.1">
    <property type="nucleotide sequence ID" value="NC_075702.1"/>
</dbReference>
<dbReference type="EMBL" id="HQ840738">
    <property type="protein sequence ID" value="AEI00270.1"/>
    <property type="molecule type" value="Genomic_DNA"/>
</dbReference>
<gene>
    <name evidence="1" type="primary">ORF368</name>
</gene>
<name>F8TC59_9ALPH</name>
<accession>F8TC59</accession>
<organism evidence="1 3">
    <name type="scientific">Gallid alphaherpesvirus 3</name>
    <dbReference type="NCBI Taxonomy" id="35250"/>
    <lineage>
        <taxon>Viruses</taxon>
        <taxon>Duplodnaviria</taxon>
        <taxon>Heunggongvirae</taxon>
        <taxon>Peploviricota</taxon>
        <taxon>Herviviricetes</taxon>
        <taxon>Herpesvirales</taxon>
        <taxon>Orthoherpesviridae</taxon>
        <taxon>Alphaherpesvirinae</taxon>
        <taxon>Mardivirus</taxon>
        <taxon>Mardivirus gallidalpha3</taxon>
    </lineage>
</organism>
<dbReference type="GeneID" id="80532821"/>
<evidence type="ECO:0000313" key="1">
    <source>
        <dbReference type="EMBL" id="AEI00270.1"/>
    </source>
</evidence>
<dbReference type="Proteomes" id="UP000095860">
    <property type="component" value="Segment"/>
</dbReference>
<protein>
    <submittedName>
        <fullName evidence="1">ORF966 protein</fullName>
    </submittedName>
</protein>
<proteinExistence type="predicted"/>
<evidence type="ECO:0000313" key="2">
    <source>
        <dbReference type="EMBL" id="QEY02327.1"/>
    </source>
</evidence>
<sequence length="64" mass="7701">MNISNYNWGTVNATLHICLRMKPQMDHLLPTTLLRRLMRLALRKLMMKRIGCLMPDRMRLRSLY</sequence>
<reference evidence="1 3" key="1">
    <citation type="journal article" date="2011" name="Virus Genes">
        <title>Comparative genomic sequence analysis of the Marek's disease vaccine strain SB-1.</title>
        <authorList>
            <person name="Spatz S.J."/>
            <person name="Schat K.A."/>
        </authorList>
    </citation>
    <scope>NUCLEOTIDE SEQUENCE [LARGE SCALE GENOMIC DNA]</scope>
    <source>
        <strain evidence="1">SB-1</strain>
    </source>
</reference>